<name>A0ABR4C543_9HELO</name>
<organism evidence="1 2">
    <name type="scientific">Oculimacula yallundae</name>
    <dbReference type="NCBI Taxonomy" id="86028"/>
    <lineage>
        <taxon>Eukaryota</taxon>
        <taxon>Fungi</taxon>
        <taxon>Dikarya</taxon>
        <taxon>Ascomycota</taxon>
        <taxon>Pezizomycotina</taxon>
        <taxon>Leotiomycetes</taxon>
        <taxon>Helotiales</taxon>
        <taxon>Ploettnerulaceae</taxon>
        <taxon>Oculimacula</taxon>
    </lineage>
</organism>
<protein>
    <submittedName>
        <fullName evidence="1">Uncharacterized protein</fullName>
    </submittedName>
</protein>
<sequence length="102" mass="11456">MTSTTSGRYSNGTQDETLVLLYRVTRVKKMTSRHKTSSCGVEITRVSSVGNNDRRLVPEKEMDGKLLEVQTPEAMKFAMTNWIRALAAVTRIDLGKVYKMGN</sequence>
<evidence type="ECO:0000313" key="2">
    <source>
        <dbReference type="Proteomes" id="UP001595075"/>
    </source>
</evidence>
<dbReference type="Proteomes" id="UP001595075">
    <property type="component" value="Unassembled WGS sequence"/>
</dbReference>
<comment type="caution">
    <text evidence="1">The sequence shown here is derived from an EMBL/GenBank/DDBJ whole genome shotgun (WGS) entry which is preliminary data.</text>
</comment>
<proteinExistence type="predicted"/>
<evidence type="ECO:0000313" key="1">
    <source>
        <dbReference type="EMBL" id="KAL2065062.1"/>
    </source>
</evidence>
<keyword evidence="2" id="KW-1185">Reference proteome</keyword>
<accession>A0ABR4C543</accession>
<gene>
    <name evidence="1" type="ORF">VTL71DRAFT_4202</name>
</gene>
<reference evidence="1 2" key="1">
    <citation type="journal article" date="2024" name="Commun. Biol.">
        <title>Comparative genomic analysis of thermophilic fungi reveals convergent evolutionary adaptations and gene losses.</title>
        <authorList>
            <person name="Steindorff A.S."/>
            <person name="Aguilar-Pontes M.V."/>
            <person name="Robinson A.J."/>
            <person name="Andreopoulos B."/>
            <person name="LaButti K."/>
            <person name="Kuo A."/>
            <person name="Mondo S."/>
            <person name="Riley R."/>
            <person name="Otillar R."/>
            <person name="Haridas S."/>
            <person name="Lipzen A."/>
            <person name="Grimwood J."/>
            <person name="Schmutz J."/>
            <person name="Clum A."/>
            <person name="Reid I.D."/>
            <person name="Moisan M.C."/>
            <person name="Butler G."/>
            <person name="Nguyen T.T.M."/>
            <person name="Dewar K."/>
            <person name="Conant G."/>
            <person name="Drula E."/>
            <person name="Henrissat B."/>
            <person name="Hansel C."/>
            <person name="Singer S."/>
            <person name="Hutchinson M.I."/>
            <person name="de Vries R.P."/>
            <person name="Natvig D.O."/>
            <person name="Powell A.J."/>
            <person name="Tsang A."/>
            <person name="Grigoriev I.V."/>
        </authorList>
    </citation>
    <scope>NUCLEOTIDE SEQUENCE [LARGE SCALE GENOMIC DNA]</scope>
    <source>
        <strain evidence="1 2">CBS 494.80</strain>
    </source>
</reference>
<dbReference type="EMBL" id="JAZHXI010000013">
    <property type="protein sequence ID" value="KAL2065062.1"/>
    <property type="molecule type" value="Genomic_DNA"/>
</dbReference>
<feature type="non-terminal residue" evidence="1">
    <location>
        <position position="102"/>
    </location>
</feature>